<evidence type="ECO:0000313" key="4">
    <source>
        <dbReference type="Proteomes" id="UP000192596"/>
    </source>
</evidence>
<dbReference type="Proteomes" id="UP000192596">
    <property type="component" value="Unassembled WGS sequence"/>
</dbReference>
<proteinExistence type="predicted"/>
<reference evidence="4" key="1">
    <citation type="submission" date="2017-03" db="EMBL/GenBank/DDBJ databases">
        <title>Genomes of endolithic fungi from Antarctica.</title>
        <authorList>
            <person name="Coleine C."/>
            <person name="Masonjones S."/>
            <person name="Stajich J.E."/>
        </authorList>
    </citation>
    <scope>NUCLEOTIDE SEQUENCE [LARGE SCALE GENOMIC DNA]</scope>
    <source>
        <strain evidence="4">CCFEE 5527</strain>
    </source>
</reference>
<dbReference type="Pfam" id="PF24802">
    <property type="entry name" value="DUF7703"/>
    <property type="match status" value="1"/>
</dbReference>
<sequence length="368" mass="41185">MAVQDSFARLEDTTSFFSGKFDVPAVVITICCALAIYNAIELLLLIFTTFRRFKGLYFWSLLIASFGVLPYTLGFMIEYFKLTAQLAGLILTLFGWPAMVTGQSLVLYSRLHVVLGEAHHKTLRSVLWMIIVNGVVLHVSTMVAVFGAYYAHQAPDFAPAYKVVEKIQMTIFTVQEFIISGLYVWGTLNILRTTAARRRTSRILWQLFSINVLIVIMDIALLVVEFQDRHVIEQAIKQVVYSVKLKMEFAILSKLVGIARGAVAQVALTAAFNEYDEFVDPDGDEMTVRTLDQTPSHRPISMRQQSKPKIDGVDHVEFRADSADLGPDSELAVITRNISAGSAMTHDAQRKRSVLETDLYASAMRDVG</sequence>
<keyword evidence="1" id="KW-1133">Transmembrane helix</keyword>
<keyword evidence="1" id="KW-0812">Transmembrane</keyword>
<feature type="domain" description="DUF7703" evidence="2">
    <location>
        <begin position="23"/>
        <end position="262"/>
    </location>
</feature>
<dbReference type="PANTHER" id="PTHR37013">
    <property type="entry name" value="INTEGRAL MEMBRANE PROTEIN (AFU_ORTHOLOGUE AFUA_1G05950)-RELATED"/>
    <property type="match status" value="1"/>
</dbReference>
<evidence type="ECO:0000256" key="1">
    <source>
        <dbReference type="SAM" id="Phobius"/>
    </source>
</evidence>
<feature type="transmembrane region" description="Helical" evidence="1">
    <location>
        <begin position="171"/>
        <end position="191"/>
    </location>
</feature>
<gene>
    <name evidence="3" type="ORF">B0A48_15672</name>
</gene>
<evidence type="ECO:0000313" key="3">
    <source>
        <dbReference type="EMBL" id="OQN98404.1"/>
    </source>
</evidence>
<organism evidence="3 4">
    <name type="scientific">Cryoendolithus antarcticus</name>
    <dbReference type="NCBI Taxonomy" id="1507870"/>
    <lineage>
        <taxon>Eukaryota</taxon>
        <taxon>Fungi</taxon>
        <taxon>Dikarya</taxon>
        <taxon>Ascomycota</taxon>
        <taxon>Pezizomycotina</taxon>
        <taxon>Dothideomycetes</taxon>
        <taxon>Dothideomycetidae</taxon>
        <taxon>Cladosporiales</taxon>
        <taxon>Cladosporiaceae</taxon>
        <taxon>Cryoendolithus</taxon>
    </lineage>
</organism>
<dbReference type="AlphaFoldDB" id="A0A1V8SGX7"/>
<evidence type="ECO:0000259" key="2">
    <source>
        <dbReference type="Pfam" id="PF24802"/>
    </source>
</evidence>
<keyword evidence="4" id="KW-1185">Reference proteome</keyword>
<dbReference type="PANTHER" id="PTHR37013:SF3">
    <property type="entry name" value="INTEGRAL MEMBRANE PROTEIN (AFU_ORTHOLOGUE AFUA_1G05950)"/>
    <property type="match status" value="1"/>
</dbReference>
<feature type="transmembrane region" description="Helical" evidence="1">
    <location>
        <begin position="126"/>
        <end position="151"/>
    </location>
</feature>
<name>A0A1V8SGX7_9PEZI</name>
<feature type="transmembrane region" description="Helical" evidence="1">
    <location>
        <begin position="25"/>
        <end position="47"/>
    </location>
</feature>
<feature type="transmembrane region" description="Helical" evidence="1">
    <location>
        <begin position="203"/>
        <end position="224"/>
    </location>
</feature>
<keyword evidence="1" id="KW-0472">Membrane</keyword>
<dbReference type="OrthoDB" id="405906at2759"/>
<protein>
    <recommendedName>
        <fullName evidence="2">DUF7703 domain-containing protein</fullName>
    </recommendedName>
</protein>
<accession>A0A1V8SGX7</accession>
<dbReference type="InParanoid" id="A0A1V8SGX7"/>
<comment type="caution">
    <text evidence="3">The sequence shown here is derived from an EMBL/GenBank/DDBJ whole genome shotgun (WGS) entry which is preliminary data.</text>
</comment>
<feature type="transmembrane region" description="Helical" evidence="1">
    <location>
        <begin position="56"/>
        <end position="80"/>
    </location>
</feature>
<feature type="transmembrane region" description="Helical" evidence="1">
    <location>
        <begin position="86"/>
        <end position="106"/>
    </location>
</feature>
<dbReference type="EMBL" id="NAJO01000046">
    <property type="protein sequence ID" value="OQN98404.1"/>
    <property type="molecule type" value="Genomic_DNA"/>
</dbReference>
<dbReference type="InterPro" id="IPR056120">
    <property type="entry name" value="DUF7703"/>
</dbReference>